<organism evidence="2 3">
    <name type="scientific">Dermatophagoides farinae</name>
    <name type="common">American house dust mite</name>
    <dbReference type="NCBI Taxonomy" id="6954"/>
    <lineage>
        <taxon>Eukaryota</taxon>
        <taxon>Metazoa</taxon>
        <taxon>Ecdysozoa</taxon>
        <taxon>Arthropoda</taxon>
        <taxon>Chelicerata</taxon>
        <taxon>Arachnida</taxon>
        <taxon>Acari</taxon>
        <taxon>Acariformes</taxon>
        <taxon>Sarcoptiformes</taxon>
        <taxon>Astigmata</taxon>
        <taxon>Psoroptidia</taxon>
        <taxon>Analgoidea</taxon>
        <taxon>Pyroglyphidae</taxon>
        <taxon>Dermatophagoidinae</taxon>
        <taxon>Dermatophagoides</taxon>
    </lineage>
</organism>
<proteinExistence type="predicted"/>
<keyword evidence="1" id="KW-0472">Membrane</keyword>
<comment type="caution">
    <text evidence="2">The sequence shown here is derived from an EMBL/GenBank/DDBJ whole genome shotgun (WGS) entry which is preliminary data.</text>
</comment>
<evidence type="ECO:0000313" key="2">
    <source>
        <dbReference type="EMBL" id="KAH9494286.1"/>
    </source>
</evidence>
<keyword evidence="3" id="KW-1185">Reference proteome</keyword>
<dbReference type="AlphaFoldDB" id="A0A922HKA2"/>
<feature type="transmembrane region" description="Helical" evidence="1">
    <location>
        <begin position="81"/>
        <end position="101"/>
    </location>
</feature>
<keyword evidence="1" id="KW-0812">Transmembrane</keyword>
<name>A0A922HKA2_DERFA</name>
<accession>A0A922HKA2</accession>
<reference evidence="2" key="2">
    <citation type="journal article" date="2022" name="Res Sq">
        <title>Comparative Genomics Reveals Insights into the Divergent Evolution of Astigmatic Mites and Household Pest Adaptations.</title>
        <authorList>
            <person name="Xiong Q."/>
            <person name="Wan A.T.-Y."/>
            <person name="Liu X.-Y."/>
            <person name="Fung C.S.-H."/>
            <person name="Xiao X."/>
            <person name="Malainual N."/>
            <person name="Hou J."/>
            <person name="Wang L."/>
            <person name="Wang M."/>
            <person name="Yang K."/>
            <person name="Cui Y."/>
            <person name="Leung E."/>
            <person name="Nong W."/>
            <person name="Shin S.-K."/>
            <person name="Au S."/>
            <person name="Jeong K.Y."/>
            <person name="Chew F.T."/>
            <person name="Hui J."/>
            <person name="Leung T.F."/>
            <person name="Tungtrongchitr A."/>
            <person name="Zhong N."/>
            <person name="Liu Z."/>
            <person name="Tsui S."/>
        </authorList>
    </citation>
    <scope>NUCLEOTIDE SEQUENCE</scope>
    <source>
        <strain evidence="2">Derf</strain>
        <tissue evidence="2">Whole organism</tissue>
    </source>
</reference>
<dbReference type="Proteomes" id="UP000790347">
    <property type="component" value="Unassembled WGS sequence"/>
</dbReference>
<evidence type="ECO:0000313" key="3">
    <source>
        <dbReference type="Proteomes" id="UP000790347"/>
    </source>
</evidence>
<protein>
    <submittedName>
        <fullName evidence="2">Uncharacterized protein</fullName>
    </submittedName>
</protein>
<evidence type="ECO:0000256" key="1">
    <source>
        <dbReference type="SAM" id="Phobius"/>
    </source>
</evidence>
<feature type="transmembrane region" description="Helical" evidence="1">
    <location>
        <begin position="44"/>
        <end position="61"/>
    </location>
</feature>
<dbReference type="EMBL" id="ASGP02000008">
    <property type="protein sequence ID" value="KAH9494286.1"/>
    <property type="molecule type" value="Genomic_DNA"/>
</dbReference>
<keyword evidence="1" id="KW-1133">Transmembrane helix</keyword>
<sequence>MNFVVVVVVVALKKILKFQNALDNKKNEIIINQSIIDRLISCDSLLLLLLLLFLLLLLWFLPSFSSPFFCLYFTLSTGYDIIIDYMFVCAFFCCCCCCCCCDNL</sequence>
<reference evidence="2" key="1">
    <citation type="submission" date="2013-05" db="EMBL/GenBank/DDBJ databases">
        <authorList>
            <person name="Yim A.K.Y."/>
            <person name="Chan T.F."/>
            <person name="Ji K.M."/>
            <person name="Liu X.Y."/>
            <person name="Zhou J.W."/>
            <person name="Li R.Q."/>
            <person name="Yang K.Y."/>
            <person name="Li J."/>
            <person name="Li M."/>
            <person name="Law P.T.W."/>
            <person name="Wu Y.L."/>
            <person name="Cai Z.L."/>
            <person name="Qin H."/>
            <person name="Bao Y."/>
            <person name="Leung R.K.K."/>
            <person name="Ng P.K.S."/>
            <person name="Zou J."/>
            <person name="Zhong X.J."/>
            <person name="Ran P.X."/>
            <person name="Zhong N.S."/>
            <person name="Liu Z.G."/>
            <person name="Tsui S.K.W."/>
        </authorList>
    </citation>
    <scope>NUCLEOTIDE SEQUENCE</scope>
    <source>
        <strain evidence="2">Derf</strain>
        <tissue evidence="2">Whole organism</tissue>
    </source>
</reference>
<gene>
    <name evidence="2" type="ORF">DERF_014980</name>
</gene>